<dbReference type="AlphaFoldDB" id="A0A8T0I1D7"/>
<dbReference type="EMBL" id="CM026425">
    <property type="protein sequence ID" value="KAG0576749.1"/>
    <property type="molecule type" value="Genomic_DNA"/>
</dbReference>
<comment type="caution">
    <text evidence="2">The sequence shown here is derived from an EMBL/GenBank/DDBJ whole genome shotgun (WGS) entry which is preliminary data.</text>
</comment>
<proteinExistence type="predicted"/>
<feature type="compositionally biased region" description="Polar residues" evidence="1">
    <location>
        <begin position="73"/>
        <end position="95"/>
    </location>
</feature>
<organism evidence="2 3">
    <name type="scientific">Ceratodon purpureus</name>
    <name type="common">Fire moss</name>
    <name type="synonym">Dicranum purpureum</name>
    <dbReference type="NCBI Taxonomy" id="3225"/>
    <lineage>
        <taxon>Eukaryota</taxon>
        <taxon>Viridiplantae</taxon>
        <taxon>Streptophyta</taxon>
        <taxon>Embryophyta</taxon>
        <taxon>Bryophyta</taxon>
        <taxon>Bryophytina</taxon>
        <taxon>Bryopsida</taxon>
        <taxon>Dicranidae</taxon>
        <taxon>Pseudoditrichales</taxon>
        <taxon>Ditrichaceae</taxon>
        <taxon>Ceratodon</taxon>
    </lineage>
</organism>
<dbReference type="Proteomes" id="UP000822688">
    <property type="component" value="Chromosome 5"/>
</dbReference>
<evidence type="ECO:0000313" key="3">
    <source>
        <dbReference type="Proteomes" id="UP000822688"/>
    </source>
</evidence>
<evidence type="ECO:0000313" key="2">
    <source>
        <dbReference type="EMBL" id="KAG0576749.1"/>
    </source>
</evidence>
<evidence type="ECO:0000256" key="1">
    <source>
        <dbReference type="SAM" id="MobiDB-lite"/>
    </source>
</evidence>
<feature type="non-terminal residue" evidence="2">
    <location>
        <position position="95"/>
    </location>
</feature>
<feature type="region of interest" description="Disordered" evidence="1">
    <location>
        <begin position="67"/>
        <end position="95"/>
    </location>
</feature>
<gene>
    <name evidence="2" type="ORF">KC19_5G104900</name>
</gene>
<name>A0A8T0I1D7_CERPU</name>
<accession>A0A8T0I1D7</accession>
<keyword evidence="3" id="KW-1185">Reference proteome</keyword>
<protein>
    <submittedName>
        <fullName evidence="2">Uncharacterized protein</fullName>
    </submittedName>
</protein>
<sequence length="95" mass="10688">MLPSSLRPVLTLVMMESFLGRLYCNIDVFRGCSRNRTLSSITLQPVRSTSPASTRKPFQAPRRRLLTDRFPQTKLSSPTLPTISATQLNKPTPQI</sequence>
<reference evidence="2" key="1">
    <citation type="submission" date="2020-06" db="EMBL/GenBank/DDBJ databases">
        <title>WGS assembly of Ceratodon purpureus strain R40.</title>
        <authorList>
            <person name="Carey S.B."/>
            <person name="Jenkins J."/>
            <person name="Shu S."/>
            <person name="Lovell J.T."/>
            <person name="Sreedasyam A."/>
            <person name="Maumus F."/>
            <person name="Tiley G.P."/>
            <person name="Fernandez-Pozo N."/>
            <person name="Barry K."/>
            <person name="Chen C."/>
            <person name="Wang M."/>
            <person name="Lipzen A."/>
            <person name="Daum C."/>
            <person name="Saski C.A."/>
            <person name="Payton A.C."/>
            <person name="Mcbreen J.C."/>
            <person name="Conrad R.E."/>
            <person name="Kollar L.M."/>
            <person name="Olsson S."/>
            <person name="Huttunen S."/>
            <person name="Landis J.B."/>
            <person name="Wickett N.J."/>
            <person name="Johnson M.G."/>
            <person name="Rensing S.A."/>
            <person name="Grimwood J."/>
            <person name="Schmutz J."/>
            <person name="Mcdaniel S.F."/>
        </authorList>
    </citation>
    <scope>NUCLEOTIDE SEQUENCE</scope>
    <source>
        <strain evidence="2">R40</strain>
    </source>
</reference>